<proteinExistence type="predicted"/>
<protein>
    <submittedName>
        <fullName evidence="1">Uncharacterized protein</fullName>
    </submittedName>
</protein>
<dbReference type="Gene3D" id="3.60.10.10">
    <property type="entry name" value="Endonuclease/exonuclease/phosphatase"/>
    <property type="match status" value="1"/>
</dbReference>
<dbReference type="InterPro" id="IPR036691">
    <property type="entry name" value="Endo/exonu/phosph_ase_sf"/>
</dbReference>
<name>A0A833XE16_JUGRE</name>
<feature type="non-terminal residue" evidence="1">
    <location>
        <position position="277"/>
    </location>
</feature>
<dbReference type="Proteomes" id="UP000619265">
    <property type="component" value="Unassembled WGS sequence"/>
</dbReference>
<reference evidence="1" key="2">
    <citation type="submission" date="2020-03" db="EMBL/GenBank/DDBJ databases">
        <title>Walnut 2.0.</title>
        <authorList>
            <person name="Marrano A."/>
            <person name="Britton M."/>
            <person name="Zimin A.V."/>
            <person name="Zaini P.A."/>
            <person name="Workman R."/>
            <person name="Puiu D."/>
            <person name="Bianco L."/>
            <person name="Allen B.J."/>
            <person name="Troggio M."/>
            <person name="Leslie C.A."/>
            <person name="Timp W."/>
            <person name="Dendekar A."/>
            <person name="Salzberg S.L."/>
            <person name="Neale D.B."/>
        </authorList>
    </citation>
    <scope>NUCLEOTIDE SEQUENCE</scope>
    <source>
        <tissue evidence="1">Leaves</tissue>
    </source>
</reference>
<sequence>MGVTWRLIKELCSGDGKAWLVCGDFNEILMQNEKNGGKRRPESQLDDFREMLDTCALKDLGYSGSPFTWGKNKEGRTRIWERLERCFANSEWIHRYPHATIIHGAATYSNHIPKWIEPHKGVEIGKGKRMFKFEAIRLGETECDDIIEDRWKHTSRGGGGKMGEVMDKIAGCSQKLQVWNKRKFGNVQVQVARAQRRLQYLQERSHRGSSNENLKKAKEEVHIWLEREEVMWRQRSKALWLKEGDKNSRYFHMKASQRRRKNKIVRLQDEQGNWQEG</sequence>
<gene>
    <name evidence="1" type="ORF">F2P56_014820</name>
</gene>
<evidence type="ECO:0000313" key="1">
    <source>
        <dbReference type="EMBL" id="KAF5464768.1"/>
    </source>
</evidence>
<dbReference type="PANTHER" id="PTHR33710:SF62">
    <property type="entry name" value="DUF4283 DOMAIN PROTEIN"/>
    <property type="match status" value="1"/>
</dbReference>
<comment type="caution">
    <text evidence="1">The sequence shown here is derived from an EMBL/GenBank/DDBJ whole genome shotgun (WGS) entry which is preliminary data.</text>
</comment>
<reference evidence="1" key="1">
    <citation type="submission" date="2015-10" db="EMBL/GenBank/DDBJ databases">
        <authorList>
            <person name="Martinez-Garcia P.J."/>
            <person name="Crepeau M.W."/>
            <person name="Puiu D."/>
            <person name="Gonzalez-Ibeas D."/>
            <person name="Whalen J."/>
            <person name="Stevens K."/>
            <person name="Paul R."/>
            <person name="Butterfield T."/>
            <person name="Britton M."/>
            <person name="Reagan R."/>
            <person name="Chakraborty S."/>
            <person name="Walawage S.L."/>
            <person name="Vasquez-Gross H.A."/>
            <person name="Cardeno C."/>
            <person name="Famula R."/>
            <person name="Pratt K."/>
            <person name="Kuruganti S."/>
            <person name="Aradhya M.K."/>
            <person name="Leslie C.A."/>
            <person name="Dandekar A.M."/>
            <person name="Salzberg S.L."/>
            <person name="Wegrzyn J.L."/>
            <person name="Langley C.H."/>
            <person name="Neale D.B."/>
        </authorList>
    </citation>
    <scope>NUCLEOTIDE SEQUENCE</scope>
    <source>
        <tissue evidence="1">Leaves</tissue>
    </source>
</reference>
<dbReference type="Gramene" id="Jr07_11630_p1">
    <property type="protein sequence ID" value="cds.Jr07_11630_p1"/>
    <property type="gene ID" value="Jr07_11630"/>
</dbReference>
<dbReference type="PANTHER" id="PTHR33710">
    <property type="entry name" value="BNAC02G09200D PROTEIN"/>
    <property type="match status" value="1"/>
</dbReference>
<dbReference type="EMBL" id="LIHL02000007">
    <property type="protein sequence ID" value="KAF5464768.1"/>
    <property type="molecule type" value="Genomic_DNA"/>
</dbReference>
<dbReference type="AlphaFoldDB" id="A0A833XE16"/>
<dbReference type="SUPFAM" id="SSF56219">
    <property type="entry name" value="DNase I-like"/>
    <property type="match status" value="1"/>
</dbReference>
<organism evidence="1 2">
    <name type="scientific">Juglans regia</name>
    <name type="common">English walnut</name>
    <dbReference type="NCBI Taxonomy" id="51240"/>
    <lineage>
        <taxon>Eukaryota</taxon>
        <taxon>Viridiplantae</taxon>
        <taxon>Streptophyta</taxon>
        <taxon>Embryophyta</taxon>
        <taxon>Tracheophyta</taxon>
        <taxon>Spermatophyta</taxon>
        <taxon>Magnoliopsida</taxon>
        <taxon>eudicotyledons</taxon>
        <taxon>Gunneridae</taxon>
        <taxon>Pentapetalae</taxon>
        <taxon>rosids</taxon>
        <taxon>fabids</taxon>
        <taxon>Fagales</taxon>
        <taxon>Juglandaceae</taxon>
        <taxon>Juglans</taxon>
    </lineage>
</organism>
<evidence type="ECO:0000313" key="2">
    <source>
        <dbReference type="Proteomes" id="UP000619265"/>
    </source>
</evidence>
<accession>A0A833XE16</accession>